<sequence>MKRQGVLFFIILLLAVALPIYPLVSGVLSENSHWKAHDGVMDLRNWNPEKEGPLQLGGEWEFYPNQLVQPASFQDLRDKNGEIHQNPAESRLETESSAKIVNVPGKWNQWMPGGQATGYGTYHIRVLLPEKAENLYGIYMQNIRSASQVWIDGKKVGASGVPSISSDKGRQGNAPYVGFAAVDGHSADITVQVANYSYSSGGIIYPLLFGDYESITHSREAAMAEDTVLVAGFFIPTVFFIMMYFLRKKEKALLYLGCFCIAALFYILTHGEKLLVWGMPYLPYEWILKIQSFSSTLSYYFLIQYAHQSTQIVMNRMVQRLYFMATILMLSMGLLLPTLVLSSFEAFILLFGVFSVGYVLLILIRGLLQRTDDAALVVISIMSILMIVVTSFVYILGWGDVRGVTAYEMLIFVLAQTLLLAKRFVHSFLEVENLSQRLLTLDGLKDEFLANTSHELRTPLHGIINIAQSMLDRYGAQFNEPQKHNLTLIAKVGRRLSYLINDILDFSNLKNGRLALNRRPVNVQAAVDSVLEVLDHTMDKKKLKFVKEWPRSLPKVHADEDRLNQILYNLLGNAVKFTEEGQIYISAKVGYRVIEISVKDTGPGIAKEHLAHIFEPFNRGANADDKGSGGTGLGLGITRRLVELHGGQMWVESRLGKGSTFYFTLPLAQTGTLAYEDRKDDSTAVILQSGATLSQDVNPVEEEAVEPVKPASYRVLAVDDDKVNLRVLEELLYTIGCTVVTVDQADGALHMLNSRSRFDLVITDWMMPKMSGIELCRRIRERYSLSELPVLLLTARDLPGDIRAGFMAGANDFLRKPVDAEELKARVRTLLNMRDSAEEAVRSEMAFLQAQIKPHFLYNALNVIVSTVAVDPDKAAELLMELSQYLRGSFDFQNRESTVPLIKELELVESYVALEKARFEERLQVTIEVGRNTRSLIPPLSIQPIVENAIRHGVMQRATGGVVQVAVKQDGAYFVVSVSDDGVGMPPERLEQLLSEGHVSSSVGLRNIHRRLIHMYGEGLRIESNPMRGTTVSFRVPETTLPRHDDE</sequence>
<dbReference type="SUPFAM" id="SSF49785">
    <property type="entry name" value="Galactose-binding domain-like"/>
    <property type="match status" value="1"/>
</dbReference>
<evidence type="ECO:0000313" key="14">
    <source>
        <dbReference type="Proteomes" id="UP001242811"/>
    </source>
</evidence>
<keyword evidence="10" id="KW-1133">Transmembrane helix</keyword>
<feature type="modified residue" description="4-aspartylphosphate" evidence="9">
    <location>
        <position position="764"/>
    </location>
</feature>
<dbReference type="InterPro" id="IPR004358">
    <property type="entry name" value="Sig_transdc_His_kin-like_C"/>
</dbReference>
<gene>
    <name evidence="13" type="ORF">QOZ95_002760</name>
</gene>
<keyword evidence="6 13" id="KW-0418">Kinase</keyword>
<dbReference type="Gene3D" id="3.40.50.2300">
    <property type="match status" value="1"/>
</dbReference>
<keyword evidence="14" id="KW-1185">Reference proteome</keyword>
<evidence type="ECO:0000256" key="9">
    <source>
        <dbReference type="PROSITE-ProRule" id="PRU00169"/>
    </source>
</evidence>
<evidence type="ECO:0000256" key="3">
    <source>
        <dbReference type="ARBA" id="ARBA00022553"/>
    </source>
</evidence>
<feature type="transmembrane region" description="Helical" evidence="10">
    <location>
        <begin position="253"/>
        <end position="269"/>
    </location>
</feature>
<evidence type="ECO:0000256" key="7">
    <source>
        <dbReference type="ARBA" id="ARBA00022840"/>
    </source>
</evidence>
<evidence type="ECO:0000256" key="6">
    <source>
        <dbReference type="ARBA" id="ARBA00022777"/>
    </source>
</evidence>
<dbReference type="EMBL" id="JAUSWA010000014">
    <property type="protein sequence ID" value="MDQ0494595.1"/>
    <property type="molecule type" value="Genomic_DNA"/>
</dbReference>
<comment type="catalytic activity">
    <reaction evidence="1">
        <text>ATP + protein L-histidine = ADP + protein N-phospho-L-histidine.</text>
        <dbReference type="EC" id="2.7.13.3"/>
    </reaction>
</comment>
<proteinExistence type="predicted"/>
<dbReference type="PANTHER" id="PTHR43047">
    <property type="entry name" value="TWO-COMPONENT HISTIDINE PROTEIN KINASE"/>
    <property type="match status" value="1"/>
</dbReference>
<dbReference type="InterPro" id="IPR011006">
    <property type="entry name" value="CheY-like_superfamily"/>
</dbReference>
<dbReference type="Pfam" id="PF06580">
    <property type="entry name" value="His_kinase"/>
    <property type="match status" value="1"/>
</dbReference>
<dbReference type="SMART" id="SM00387">
    <property type="entry name" value="HATPase_c"/>
    <property type="match status" value="2"/>
</dbReference>
<evidence type="ECO:0000256" key="4">
    <source>
        <dbReference type="ARBA" id="ARBA00022679"/>
    </source>
</evidence>
<feature type="transmembrane region" description="Helical" evidence="10">
    <location>
        <begin position="321"/>
        <end position="340"/>
    </location>
</feature>
<evidence type="ECO:0000256" key="1">
    <source>
        <dbReference type="ARBA" id="ARBA00000085"/>
    </source>
</evidence>
<dbReference type="InterPro" id="IPR001789">
    <property type="entry name" value="Sig_transdc_resp-reg_receiver"/>
</dbReference>
<keyword evidence="10" id="KW-0472">Membrane</keyword>
<dbReference type="SMART" id="SM00448">
    <property type="entry name" value="REC"/>
    <property type="match status" value="1"/>
</dbReference>
<dbReference type="InterPro" id="IPR036097">
    <property type="entry name" value="HisK_dim/P_sf"/>
</dbReference>
<dbReference type="InterPro" id="IPR008979">
    <property type="entry name" value="Galactose-bd-like_sf"/>
</dbReference>
<feature type="domain" description="Histidine kinase" evidence="11">
    <location>
        <begin position="942"/>
        <end position="1040"/>
    </location>
</feature>
<dbReference type="Gene3D" id="3.30.565.10">
    <property type="entry name" value="Histidine kinase-like ATPase, C-terminal domain"/>
    <property type="match status" value="2"/>
</dbReference>
<evidence type="ECO:0000256" key="10">
    <source>
        <dbReference type="SAM" id="Phobius"/>
    </source>
</evidence>
<organism evidence="13 14">
    <name type="scientific">Paenibacillus brasilensis</name>
    <dbReference type="NCBI Taxonomy" id="128574"/>
    <lineage>
        <taxon>Bacteria</taxon>
        <taxon>Bacillati</taxon>
        <taxon>Bacillota</taxon>
        <taxon>Bacilli</taxon>
        <taxon>Bacillales</taxon>
        <taxon>Paenibacillaceae</taxon>
        <taxon>Paenibacillus</taxon>
    </lineage>
</organism>
<dbReference type="SMART" id="SM00388">
    <property type="entry name" value="HisKA"/>
    <property type="match status" value="1"/>
</dbReference>
<dbReference type="InterPro" id="IPR036890">
    <property type="entry name" value="HATPase_C_sf"/>
</dbReference>
<feature type="domain" description="Response regulatory" evidence="12">
    <location>
        <begin position="714"/>
        <end position="831"/>
    </location>
</feature>
<feature type="transmembrane region" description="Helical" evidence="10">
    <location>
        <begin position="375"/>
        <end position="398"/>
    </location>
</feature>
<keyword evidence="3 9" id="KW-0597">Phosphoprotein</keyword>
<keyword evidence="10" id="KW-0812">Transmembrane</keyword>
<dbReference type="InterPro" id="IPR003594">
    <property type="entry name" value="HATPase_dom"/>
</dbReference>
<dbReference type="CDD" id="cd00082">
    <property type="entry name" value="HisKA"/>
    <property type="match status" value="1"/>
</dbReference>
<name>A0ABU0KYV1_9BACL</name>
<evidence type="ECO:0000256" key="8">
    <source>
        <dbReference type="ARBA" id="ARBA00023012"/>
    </source>
</evidence>
<dbReference type="EC" id="2.7.13.3" evidence="2"/>
<dbReference type="Pfam" id="PF07695">
    <property type="entry name" value="7TMR-DISM_7TM"/>
    <property type="match status" value="1"/>
</dbReference>
<keyword evidence="7" id="KW-0067">ATP-binding</keyword>
<dbReference type="InterPro" id="IPR005467">
    <property type="entry name" value="His_kinase_dom"/>
</dbReference>
<dbReference type="CDD" id="cd16922">
    <property type="entry name" value="HATPase_EvgS-ArcB-TorS-like"/>
    <property type="match status" value="1"/>
</dbReference>
<evidence type="ECO:0000259" key="12">
    <source>
        <dbReference type="PROSITE" id="PS50110"/>
    </source>
</evidence>
<dbReference type="Pfam" id="PF00512">
    <property type="entry name" value="HisKA"/>
    <property type="match status" value="1"/>
</dbReference>
<evidence type="ECO:0000313" key="13">
    <source>
        <dbReference type="EMBL" id="MDQ0494595.1"/>
    </source>
</evidence>
<dbReference type="Pfam" id="PF02518">
    <property type="entry name" value="HATPase_c"/>
    <property type="match status" value="2"/>
</dbReference>
<comment type="caution">
    <text evidence="13">The sequence shown here is derived from an EMBL/GenBank/DDBJ whole genome shotgun (WGS) entry which is preliminary data.</text>
</comment>
<dbReference type="GO" id="GO:0016301">
    <property type="term" value="F:kinase activity"/>
    <property type="evidence" value="ECO:0007669"/>
    <property type="project" value="UniProtKB-KW"/>
</dbReference>
<evidence type="ECO:0000256" key="2">
    <source>
        <dbReference type="ARBA" id="ARBA00012438"/>
    </source>
</evidence>
<dbReference type="RefSeq" id="WP_152380281.1">
    <property type="nucleotide sequence ID" value="NZ_CP045298.1"/>
</dbReference>
<feature type="transmembrane region" description="Helical" evidence="10">
    <location>
        <begin position="281"/>
        <end position="301"/>
    </location>
</feature>
<protein>
    <recommendedName>
        <fullName evidence="2">histidine kinase</fullName>
        <ecNumber evidence="2">2.7.13.3</ecNumber>
    </recommendedName>
</protein>
<dbReference type="InterPro" id="IPR010559">
    <property type="entry name" value="Sig_transdc_His_kin_internal"/>
</dbReference>
<dbReference type="Gene3D" id="2.60.120.260">
    <property type="entry name" value="Galactose-binding domain-like"/>
    <property type="match status" value="1"/>
</dbReference>
<evidence type="ECO:0000259" key="11">
    <source>
        <dbReference type="PROSITE" id="PS50109"/>
    </source>
</evidence>
<accession>A0ABU0KYV1</accession>
<keyword evidence="4" id="KW-0808">Transferase</keyword>
<dbReference type="Pfam" id="PF00072">
    <property type="entry name" value="Response_reg"/>
    <property type="match status" value="1"/>
</dbReference>
<keyword evidence="8" id="KW-0902">Two-component regulatory system</keyword>
<dbReference type="SUPFAM" id="SSF47384">
    <property type="entry name" value="Homodimeric domain of signal transducing histidine kinase"/>
    <property type="match status" value="1"/>
</dbReference>
<dbReference type="InterPro" id="IPR011623">
    <property type="entry name" value="7TMR_DISM_rcpt_extracell_dom1"/>
</dbReference>
<dbReference type="SUPFAM" id="SSF52172">
    <property type="entry name" value="CheY-like"/>
    <property type="match status" value="1"/>
</dbReference>
<dbReference type="PROSITE" id="PS50110">
    <property type="entry name" value="RESPONSE_REGULATORY"/>
    <property type="match status" value="1"/>
</dbReference>
<dbReference type="PRINTS" id="PR00344">
    <property type="entry name" value="BCTRLSENSOR"/>
</dbReference>
<dbReference type="Proteomes" id="UP001242811">
    <property type="component" value="Unassembled WGS sequence"/>
</dbReference>
<feature type="transmembrane region" description="Helical" evidence="10">
    <location>
        <begin position="228"/>
        <end position="246"/>
    </location>
</feature>
<reference evidence="13 14" key="1">
    <citation type="submission" date="2023-07" db="EMBL/GenBank/DDBJ databases">
        <title>Genomic Encyclopedia of Type Strains, Phase IV (KMG-IV): sequencing the most valuable type-strain genomes for metagenomic binning, comparative biology and taxonomic classification.</title>
        <authorList>
            <person name="Goeker M."/>
        </authorList>
    </citation>
    <scope>NUCLEOTIDE SEQUENCE [LARGE SCALE GENOMIC DNA]</scope>
    <source>
        <strain evidence="13 14">DSM 14914</strain>
    </source>
</reference>
<keyword evidence="5" id="KW-0547">Nucleotide-binding</keyword>
<feature type="domain" description="Histidine kinase" evidence="11">
    <location>
        <begin position="451"/>
        <end position="669"/>
    </location>
</feature>
<dbReference type="Gene3D" id="1.10.287.130">
    <property type="match status" value="1"/>
</dbReference>
<dbReference type="InterPro" id="IPR003661">
    <property type="entry name" value="HisK_dim/P_dom"/>
</dbReference>
<dbReference type="SUPFAM" id="SSF55874">
    <property type="entry name" value="ATPase domain of HSP90 chaperone/DNA topoisomerase II/histidine kinase"/>
    <property type="match status" value="2"/>
</dbReference>
<feature type="transmembrane region" description="Helical" evidence="10">
    <location>
        <begin position="346"/>
        <end position="368"/>
    </location>
</feature>
<dbReference type="PROSITE" id="PS50109">
    <property type="entry name" value="HIS_KIN"/>
    <property type="match status" value="2"/>
</dbReference>
<evidence type="ECO:0000256" key="5">
    <source>
        <dbReference type="ARBA" id="ARBA00022741"/>
    </source>
</evidence>